<dbReference type="Proteomes" id="UP000002051">
    <property type="component" value="Chromosome 5"/>
</dbReference>
<reference evidence="4" key="3">
    <citation type="submission" date="2015-04" db="UniProtKB">
        <authorList>
            <consortium name="EnsemblPlants"/>
        </authorList>
    </citation>
    <scope>IDENTIFICATION</scope>
    <source>
        <strain evidence="4">cv. Jemalong A17</strain>
    </source>
</reference>
<dbReference type="AlphaFoldDB" id="G7JYC2"/>
<gene>
    <name evidence="2" type="ordered locus">MTR_5g054420</name>
    <name evidence="3" type="ORF">MtrunA17_Chr5g0422651</name>
</gene>
<keyword evidence="5" id="KW-1185">Reference proteome</keyword>
<dbReference type="EMBL" id="CM001221">
    <property type="protein sequence ID" value="AES97441.1"/>
    <property type="molecule type" value="Genomic_DNA"/>
</dbReference>
<organism evidence="2 5">
    <name type="scientific">Medicago truncatula</name>
    <name type="common">Barrel medic</name>
    <name type="synonym">Medicago tribuloides</name>
    <dbReference type="NCBI Taxonomy" id="3880"/>
    <lineage>
        <taxon>Eukaryota</taxon>
        <taxon>Viridiplantae</taxon>
        <taxon>Streptophyta</taxon>
        <taxon>Embryophyta</taxon>
        <taxon>Tracheophyta</taxon>
        <taxon>Spermatophyta</taxon>
        <taxon>Magnoliopsida</taxon>
        <taxon>eudicotyledons</taxon>
        <taxon>Gunneridae</taxon>
        <taxon>Pentapetalae</taxon>
        <taxon>rosids</taxon>
        <taxon>fabids</taxon>
        <taxon>Fabales</taxon>
        <taxon>Fabaceae</taxon>
        <taxon>Papilionoideae</taxon>
        <taxon>50 kb inversion clade</taxon>
        <taxon>NPAAA clade</taxon>
        <taxon>Hologalegina</taxon>
        <taxon>IRL clade</taxon>
        <taxon>Trifolieae</taxon>
        <taxon>Medicago</taxon>
    </lineage>
</organism>
<reference evidence="2 5" key="2">
    <citation type="journal article" date="2014" name="BMC Genomics">
        <title>An improved genome release (version Mt4.0) for the model legume Medicago truncatula.</title>
        <authorList>
            <person name="Tang H."/>
            <person name="Krishnakumar V."/>
            <person name="Bidwell S."/>
            <person name="Rosen B."/>
            <person name="Chan A."/>
            <person name="Zhou S."/>
            <person name="Gentzbittel L."/>
            <person name="Childs K.L."/>
            <person name="Yandell M."/>
            <person name="Gundlach H."/>
            <person name="Mayer K.F."/>
            <person name="Schwartz D.C."/>
            <person name="Town C.D."/>
        </authorList>
    </citation>
    <scope>GENOME REANNOTATION</scope>
    <source>
        <strain evidence="4 5">cv. Jemalong A17</strain>
    </source>
</reference>
<evidence type="ECO:0000313" key="3">
    <source>
        <dbReference type="EMBL" id="RHN55826.1"/>
    </source>
</evidence>
<dbReference type="Proteomes" id="UP000265566">
    <property type="component" value="Chromosome 5"/>
</dbReference>
<proteinExistence type="predicted"/>
<reference evidence="2 5" key="1">
    <citation type="journal article" date="2011" name="Nature">
        <title>The Medicago genome provides insight into the evolution of rhizobial symbioses.</title>
        <authorList>
            <person name="Young N.D."/>
            <person name="Debelle F."/>
            <person name="Oldroyd G.E."/>
            <person name="Geurts R."/>
            <person name="Cannon S.B."/>
            <person name="Udvardi M.K."/>
            <person name="Benedito V.A."/>
            <person name="Mayer K.F."/>
            <person name="Gouzy J."/>
            <person name="Schoof H."/>
            <person name="Van de Peer Y."/>
            <person name="Proost S."/>
            <person name="Cook D.R."/>
            <person name="Meyers B.C."/>
            <person name="Spannagl M."/>
            <person name="Cheung F."/>
            <person name="De Mita S."/>
            <person name="Krishnakumar V."/>
            <person name="Gundlach H."/>
            <person name="Zhou S."/>
            <person name="Mudge J."/>
            <person name="Bharti A.K."/>
            <person name="Murray J.D."/>
            <person name="Naoumkina M.A."/>
            <person name="Rosen B."/>
            <person name="Silverstein K.A."/>
            <person name="Tang H."/>
            <person name="Rombauts S."/>
            <person name="Zhao P.X."/>
            <person name="Zhou P."/>
            <person name="Barbe V."/>
            <person name="Bardou P."/>
            <person name="Bechner M."/>
            <person name="Bellec A."/>
            <person name="Berger A."/>
            <person name="Berges H."/>
            <person name="Bidwell S."/>
            <person name="Bisseling T."/>
            <person name="Choisne N."/>
            <person name="Couloux A."/>
            <person name="Denny R."/>
            <person name="Deshpande S."/>
            <person name="Dai X."/>
            <person name="Doyle J.J."/>
            <person name="Dudez A.M."/>
            <person name="Farmer A.D."/>
            <person name="Fouteau S."/>
            <person name="Franken C."/>
            <person name="Gibelin C."/>
            <person name="Gish J."/>
            <person name="Goldstein S."/>
            <person name="Gonzalez A.J."/>
            <person name="Green P.J."/>
            <person name="Hallab A."/>
            <person name="Hartog M."/>
            <person name="Hua A."/>
            <person name="Humphray S.J."/>
            <person name="Jeong D.H."/>
            <person name="Jing Y."/>
            <person name="Jocker A."/>
            <person name="Kenton S.M."/>
            <person name="Kim D.J."/>
            <person name="Klee K."/>
            <person name="Lai H."/>
            <person name="Lang C."/>
            <person name="Lin S."/>
            <person name="Macmil S.L."/>
            <person name="Magdelenat G."/>
            <person name="Matthews L."/>
            <person name="McCorrison J."/>
            <person name="Monaghan E.L."/>
            <person name="Mun J.H."/>
            <person name="Najar F.Z."/>
            <person name="Nicholson C."/>
            <person name="Noirot C."/>
            <person name="O'Bleness M."/>
            <person name="Paule C.R."/>
            <person name="Poulain J."/>
            <person name="Prion F."/>
            <person name="Qin B."/>
            <person name="Qu C."/>
            <person name="Retzel E.F."/>
            <person name="Riddle C."/>
            <person name="Sallet E."/>
            <person name="Samain S."/>
            <person name="Samson N."/>
            <person name="Sanders I."/>
            <person name="Saurat O."/>
            <person name="Scarpelli C."/>
            <person name="Schiex T."/>
            <person name="Segurens B."/>
            <person name="Severin A.J."/>
            <person name="Sherrier D.J."/>
            <person name="Shi R."/>
            <person name="Sims S."/>
            <person name="Singer S.R."/>
            <person name="Sinharoy S."/>
            <person name="Sterck L."/>
            <person name="Viollet A."/>
            <person name="Wang B.B."/>
            <person name="Wang K."/>
            <person name="Wang M."/>
            <person name="Wang X."/>
            <person name="Warfsmann J."/>
            <person name="Weissenbach J."/>
            <person name="White D.D."/>
            <person name="White J.D."/>
            <person name="Wiley G.B."/>
            <person name="Wincker P."/>
            <person name="Xing Y."/>
            <person name="Yang L."/>
            <person name="Yao Z."/>
            <person name="Ying F."/>
            <person name="Zhai J."/>
            <person name="Zhou L."/>
            <person name="Zuber A."/>
            <person name="Denarie J."/>
            <person name="Dixon R.A."/>
            <person name="May G.D."/>
            <person name="Schwartz D.C."/>
            <person name="Rogers J."/>
            <person name="Quetier F."/>
            <person name="Town C.D."/>
            <person name="Roe B.A."/>
        </authorList>
    </citation>
    <scope>NUCLEOTIDE SEQUENCE [LARGE SCALE GENOMIC DNA]</scope>
    <source>
        <strain evidence="2">A17</strain>
        <strain evidence="4 5">cv. Jemalong A17</strain>
    </source>
</reference>
<evidence type="ECO:0000256" key="1">
    <source>
        <dbReference type="SAM" id="SignalP"/>
    </source>
</evidence>
<reference evidence="3" key="4">
    <citation type="journal article" date="2018" name="Nat. Plants">
        <title>Whole-genome landscape of Medicago truncatula symbiotic genes.</title>
        <authorList>
            <person name="Pecrix Y."/>
            <person name="Gamas P."/>
            <person name="Carrere S."/>
        </authorList>
    </citation>
    <scope>NUCLEOTIDE SEQUENCE</scope>
    <source>
        <tissue evidence="3">Leaves</tissue>
    </source>
</reference>
<keyword evidence="1" id="KW-0732">Signal</keyword>
<evidence type="ECO:0000313" key="4">
    <source>
        <dbReference type="EnsemblPlants" id="AES97441"/>
    </source>
</evidence>
<dbReference type="EnsemblPlants" id="AES97441">
    <property type="protein sequence ID" value="AES97441"/>
    <property type="gene ID" value="MTR_5g054420"/>
</dbReference>
<feature type="chain" id="PRO_5014573219" evidence="1">
    <location>
        <begin position="22"/>
        <end position="76"/>
    </location>
</feature>
<dbReference type="PaxDb" id="3880-AES97441"/>
<dbReference type="Gramene" id="rna31096">
    <property type="protein sequence ID" value="RHN55826.1"/>
    <property type="gene ID" value="gene31096"/>
</dbReference>
<dbReference type="HOGENOM" id="CLU_2658234_0_0_1"/>
<accession>G7JYC2</accession>
<evidence type="ECO:0000313" key="2">
    <source>
        <dbReference type="EMBL" id="AES97441.1"/>
    </source>
</evidence>
<protein>
    <submittedName>
        <fullName evidence="2">Defensin fusion</fullName>
    </submittedName>
</protein>
<sequence length="76" mass="8062">MANQISNFISFFVILVLVASGWNISLQQVEGRPACSTPLGACGPAGYCARRCKDLHKEDGEGSCNFGLCVCIHGCP</sequence>
<evidence type="ECO:0000313" key="5">
    <source>
        <dbReference type="Proteomes" id="UP000002051"/>
    </source>
</evidence>
<feature type="signal peptide" evidence="1">
    <location>
        <begin position="1"/>
        <end position="21"/>
    </location>
</feature>
<name>G7JYC2_MEDTR</name>
<dbReference type="EMBL" id="PSQE01000005">
    <property type="protein sequence ID" value="RHN55826.1"/>
    <property type="molecule type" value="Genomic_DNA"/>
</dbReference>